<evidence type="ECO:0000313" key="1">
    <source>
        <dbReference type="EMBL" id="EFU41318.1"/>
    </source>
</evidence>
<evidence type="ECO:0000313" key="2">
    <source>
        <dbReference type="Proteomes" id="UP000003094"/>
    </source>
</evidence>
<reference evidence="1 2" key="1">
    <citation type="journal article" date="2010" name="BMC Genomics">
        <title>Genome sequence of the pattern forming Paenibacillus vortex bacterium reveals potential for thriving in complex environments.</title>
        <authorList>
            <person name="Sirota-Madi A."/>
            <person name="Olender T."/>
            <person name="Helman Y."/>
            <person name="Ingham C."/>
            <person name="Brainis I."/>
            <person name="Roth D."/>
            <person name="Hagi E."/>
            <person name="Brodsky L."/>
            <person name="Leshkowitz D."/>
            <person name="Galatenko V."/>
            <person name="Nikolaev V."/>
            <person name="Mugasimangalam R.C."/>
            <person name="Bransburg-Zabary S."/>
            <person name="Gutnick D.L."/>
            <person name="Lancet D."/>
            <person name="Ben-Jacob E."/>
        </authorList>
    </citation>
    <scope>NUCLEOTIDE SEQUENCE [LARGE SCALE GENOMIC DNA]</scope>
    <source>
        <strain evidence="1 2">V453</strain>
    </source>
</reference>
<protein>
    <recommendedName>
        <fullName evidence="3">Sortilin N-terminal domain-containing protein</fullName>
    </recommendedName>
</protein>
<dbReference type="InterPro" id="IPR015943">
    <property type="entry name" value="WD40/YVTN_repeat-like_dom_sf"/>
</dbReference>
<sequence length="95" mass="10767">MTGDAGKGTIQPVFRRLHDGWRMVNGIVYHSNDLGKTWKPFPRSKLLADNLAKYPNVVKLQFTSSDVGWMLIETTDKKRSRLMKSSDGGETWQGL</sequence>
<keyword evidence="2" id="KW-1185">Reference proteome</keyword>
<dbReference type="Gene3D" id="2.130.10.10">
    <property type="entry name" value="YVTN repeat-like/Quinoprotein amine dehydrogenase"/>
    <property type="match status" value="1"/>
</dbReference>
<organism evidence="1 2">
    <name type="scientific">Paenibacillus vortex V453</name>
    <dbReference type="NCBI Taxonomy" id="715225"/>
    <lineage>
        <taxon>Bacteria</taxon>
        <taxon>Bacillati</taxon>
        <taxon>Bacillota</taxon>
        <taxon>Bacilli</taxon>
        <taxon>Bacillales</taxon>
        <taxon>Paenibacillaceae</taxon>
        <taxon>Paenibacillus</taxon>
    </lineage>
</organism>
<name>A0A2R9SV97_9BACL</name>
<evidence type="ECO:0008006" key="3">
    <source>
        <dbReference type="Google" id="ProtNLM"/>
    </source>
</evidence>
<proteinExistence type="predicted"/>
<gene>
    <name evidence="1" type="ORF">PVOR_14829</name>
</gene>
<dbReference type="KEGG" id="pvo:PVOR_14829"/>
<dbReference type="SUPFAM" id="SSF110296">
    <property type="entry name" value="Oligoxyloglucan reducing end-specific cellobiohydrolase"/>
    <property type="match status" value="1"/>
</dbReference>
<accession>A0A2R9SV97</accession>
<dbReference type="AlphaFoldDB" id="A0A2R9SV97"/>
<dbReference type="EMBL" id="ADHJ01000021">
    <property type="protein sequence ID" value="EFU41318.1"/>
    <property type="molecule type" value="Genomic_DNA"/>
</dbReference>
<dbReference type="Proteomes" id="UP000003094">
    <property type="component" value="Unassembled WGS sequence"/>
</dbReference>
<comment type="caution">
    <text evidence="1">The sequence shown here is derived from an EMBL/GenBank/DDBJ whole genome shotgun (WGS) entry which is preliminary data.</text>
</comment>
<dbReference type="CDD" id="cd15482">
    <property type="entry name" value="Sialidase_non-viral"/>
    <property type="match status" value="1"/>
</dbReference>